<evidence type="ECO:0000256" key="10">
    <source>
        <dbReference type="ARBA" id="ARBA00023002"/>
    </source>
</evidence>
<dbReference type="InterPro" id="IPR050765">
    <property type="entry name" value="Riboflavin_Biosynth_HTPR"/>
</dbReference>
<comment type="cofactor">
    <cofactor evidence="14 17">
        <name>Zn(2+)</name>
        <dbReference type="ChEBI" id="CHEBI:29105"/>
    </cofactor>
    <text evidence="14 17">Binds 1 zinc ion.</text>
</comment>
<evidence type="ECO:0000256" key="2">
    <source>
        <dbReference type="ARBA" id="ARBA00004882"/>
    </source>
</evidence>
<dbReference type="EC" id="1.1.1.193" evidence="14"/>
<dbReference type="PIRSF" id="PIRSF006769">
    <property type="entry name" value="RibD"/>
    <property type="match status" value="1"/>
</dbReference>
<dbReference type="InterPro" id="IPR016192">
    <property type="entry name" value="APOBEC/CMP_deaminase_Zn-bd"/>
</dbReference>
<sequence>MSKEEFMSMALNLAENVAGQTSPNPPVGSVVIKNGRIVGIGAHLKAGERHAERMAVEMAGENAFGSDVYVTLEPCSHYGRTAPCADFLIEKGVRKVYVATLDPNPLVSGRGIEKLRNAGVEVEVGINKEAADTLYRPFFHFIQTKRPFVTIKTAVTTDGKIAAYTNDSKWITSEQARMDVHEIRNKHDAILVGINTVLNDNPLLTVRLPQGGKNPIRVILDTHLRIPLEANVLNEEAPAIIFCGGDAPKEKEQLLQSLGAEVIRMQETSITIAQVLKELGERNIMTLLVEGGAEVNGSFLQEQAFQRLILYMAPKIIGGKTAATSFGGLGLSLMKDALPLLFEKVEMIGRDIKITATVQKEGN</sequence>
<dbReference type="NCBIfam" id="TIGR00227">
    <property type="entry name" value="ribD_Cterm"/>
    <property type="match status" value="1"/>
</dbReference>
<feature type="binding site" evidence="17">
    <location>
        <position position="75"/>
    </location>
    <ligand>
        <name>Zn(2+)</name>
        <dbReference type="ChEBI" id="CHEBI:29105"/>
        <note>catalytic</note>
    </ligand>
</feature>
<evidence type="ECO:0000256" key="1">
    <source>
        <dbReference type="ARBA" id="ARBA00002151"/>
    </source>
</evidence>
<feature type="binding site" evidence="16">
    <location>
        <position position="207"/>
    </location>
    <ligand>
        <name>substrate</name>
    </ligand>
</feature>
<evidence type="ECO:0000313" key="20">
    <source>
        <dbReference type="Proteomes" id="UP000030588"/>
    </source>
</evidence>
<gene>
    <name evidence="19" type="ORF">NG54_11955</name>
</gene>
<comment type="pathway">
    <text evidence="3 14">Cofactor biosynthesis; riboflavin biosynthesis; 5-amino-6-(D-ribitylamino)uracil from GTP: step 3/4.</text>
</comment>
<feature type="binding site" evidence="16">
    <location>
        <position position="196"/>
    </location>
    <ligand>
        <name>NADP(+)</name>
        <dbReference type="ChEBI" id="CHEBI:58349"/>
    </ligand>
</feature>
<feature type="binding site" evidence="16">
    <location>
        <position position="184"/>
    </location>
    <ligand>
        <name>substrate</name>
    </ligand>
</feature>
<keyword evidence="9 14" id="KW-0521">NADP</keyword>
<feature type="binding site" evidence="16">
    <location>
        <position position="154"/>
    </location>
    <ligand>
        <name>NADP(+)</name>
        <dbReference type="ChEBI" id="CHEBI:58349"/>
    </ligand>
</feature>
<protein>
    <recommendedName>
        <fullName evidence="14">Riboflavin biosynthesis protein RibD</fullName>
    </recommendedName>
    <domain>
        <recommendedName>
            <fullName evidence="14">Diaminohydroxyphosphoribosylaminopyrimidine deaminase</fullName>
            <shortName evidence="14">DRAP deaminase</shortName>
            <ecNumber evidence="14">3.5.4.26</ecNumber>
        </recommendedName>
        <alternativeName>
            <fullName evidence="14">Riboflavin-specific deaminase</fullName>
        </alternativeName>
    </domain>
    <domain>
        <recommendedName>
            <fullName evidence="14">5-amino-6-(5-phosphoribosylamino)uracil reductase</fullName>
            <ecNumber evidence="14">1.1.1.193</ecNumber>
        </recommendedName>
        <alternativeName>
            <fullName evidence="14">HTP reductase</fullName>
        </alternativeName>
    </domain>
</protein>
<feature type="binding site" evidence="16">
    <location>
        <position position="204"/>
    </location>
    <ligand>
        <name>substrate</name>
    </ligand>
</feature>
<dbReference type="RefSeq" id="WP_035355025.1">
    <property type="nucleotide sequence ID" value="NZ_JRUN01000035.1"/>
</dbReference>
<dbReference type="GO" id="GO:0008270">
    <property type="term" value="F:zinc ion binding"/>
    <property type="evidence" value="ECO:0007669"/>
    <property type="project" value="InterPro"/>
</dbReference>
<feature type="binding site" evidence="16">
    <location>
        <position position="290"/>
    </location>
    <ligand>
        <name>substrate</name>
    </ligand>
</feature>
<dbReference type="InterPro" id="IPR002734">
    <property type="entry name" value="RibDG_C"/>
</dbReference>
<dbReference type="EC" id="3.5.4.26" evidence="14"/>
<dbReference type="Proteomes" id="UP000030588">
    <property type="component" value="Unassembled WGS sequence"/>
</dbReference>
<keyword evidence="11" id="KW-0511">Multifunctional enzyme</keyword>
<dbReference type="NCBIfam" id="TIGR00326">
    <property type="entry name" value="eubact_ribD"/>
    <property type="match status" value="1"/>
</dbReference>
<dbReference type="UniPathway" id="UPA00275">
    <property type="reaction ID" value="UER00401"/>
</dbReference>
<dbReference type="GO" id="GO:0050661">
    <property type="term" value="F:NADP binding"/>
    <property type="evidence" value="ECO:0007669"/>
    <property type="project" value="InterPro"/>
</dbReference>
<evidence type="ECO:0000256" key="15">
    <source>
        <dbReference type="PIRSR" id="PIRSR006769-1"/>
    </source>
</evidence>
<dbReference type="PANTHER" id="PTHR38011:SF7">
    <property type="entry name" value="2,5-DIAMINO-6-RIBOSYLAMINO-4(3H)-PYRIMIDINONE 5'-PHOSPHATE REDUCTASE"/>
    <property type="match status" value="1"/>
</dbReference>
<dbReference type="SUPFAM" id="SSF53927">
    <property type="entry name" value="Cytidine deaminase-like"/>
    <property type="match status" value="1"/>
</dbReference>
<keyword evidence="8 14" id="KW-0862">Zinc</keyword>
<comment type="similarity">
    <text evidence="4 14">In the N-terminal section; belongs to the cytidine and deoxycytidylate deaminase family.</text>
</comment>
<feature type="active site" description="Proton donor" evidence="15">
    <location>
        <position position="52"/>
    </location>
</feature>
<accession>A0A0A6VBN9</accession>
<dbReference type="CDD" id="cd01284">
    <property type="entry name" value="Riboflavin_deaminase-reductase"/>
    <property type="match status" value="1"/>
</dbReference>
<dbReference type="InterPro" id="IPR002125">
    <property type="entry name" value="CMP_dCMP_dom"/>
</dbReference>
<dbReference type="Pfam" id="PF00383">
    <property type="entry name" value="dCMP_cyt_deam_1"/>
    <property type="match status" value="1"/>
</dbReference>
<dbReference type="AlphaFoldDB" id="A0A0A6VBN9"/>
<feature type="binding site" evidence="16">
    <location>
        <position position="222"/>
    </location>
    <ligand>
        <name>NADP(+)</name>
        <dbReference type="ChEBI" id="CHEBI:58349"/>
    </ligand>
</feature>
<reference evidence="19 20" key="1">
    <citation type="submission" date="2014-10" db="EMBL/GenBank/DDBJ databases">
        <title>Draft genome of phytase producing Bacillus ginsengihumi strain M2.11.</title>
        <authorList>
            <person name="Toymentseva A."/>
            <person name="Boulygina E.A."/>
            <person name="Kazakov S.V."/>
            <person name="Kayumov I."/>
            <person name="Suleimanova A.D."/>
            <person name="Mardanova A.M."/>
            <person name="Maria S.N."/>
            <person name="Sergey M.Y."/>
            <person name="Sharipova M.R."/>
        </authorList>
    </citation>
    <scope>NUCLEOTIDE SEQUENCE [LARGE SCALE GENOMIC DNA]</scope>
    <source>
        <strain evidence="19 20">M2.11</strain>
    </source>
</reference>
<evidence type="ECO:0000256" key="6">
    <source>
        <dbReference type="ARBA" id="ARBA00022619"/>
    </source>
</evidence>
<feature type="binding site" evidence="16">
    <location>
        <begin position="292"/>
        <end position="298"/>
    </location>
    <ligand>
        <name>NADP(+)</name>
        <dbReference type="ChEBI" id="CHEBI:58349"/>
    </ligand>
</feature>
<dbReference type="GO" id="GO:0008703">
    <property type="term" value="F:5-amino-6-(5-phosphoribosylamino)uracil reductase activity"/>
    <property type="evidence" value="ECO:0007669"/>
    <property type="project" value="UniProtKB-EC"/>
</dbReference>
<keyword evidence="6 14" id="KW-0686">Riboflavin biosynthesis</keyword>
<comment type="caution">
    <text evidence="19">The sequence shown here is derived from an EMBL/GenBank/DDBJ whole genome shotgun (WGS) entry which is preliminary data.</text>
</comment>
<comment type="catalytic activity">
    <reaction evidence="13 14">
        <text>2,5-diamino-6-hydroxy-4-(5-phosphoribosylamino)-pyrimidine + H2O + H(+) = 5-amino-6-(5-phospho-D-ribosylamino)uracil + NH4(+)</text>
        <dbReference type="Rhea" id="RHEA:21868"/>
        <dbReference type="ChEBI" id="CHEBI:15377"/>
        <dbReference type="ChEBI" id="CHEBI:15378"/>
        <dbReference type="ChEBI" id="CHEBI:28938"/>
        <dbReference type="ChEBI" id="CHEBI:58453"/>
        <dbReference type="ChEBI" id="CHEBI:58614"/>
        <dbReference type="EC" id="3.5.4.26"/>
    </reaction>
</comment>
<dbReference type="SUPFAM" id="SSF53597">
    <property type="entry name" value="Dihydrofolate reductase-like"/>
    <property type="match status" value="1"/>
</dbReference>
<feature type="binding site" evidence="17">
    <location>
        <position position="50"/>
    </location>
    <ligand>
        <name>Zn(2+)</name>
        <dbReference type="ChEBI" id="CHEBI:29105"/>
        <note>catalytic</note>
    </ligand>
</feature>
<evidence type="ECO:0000256" key="12">
    <source>
        <dbReference type="ARBA" id="ARBA00049861"/>
    </source>
</evidence>
<comment type="similarity">
    <text evidence="5 14">In the C-terminal section; belongs to the HTP reductase family.</text>
</comment>
<evidence type="ECO:0000313" key="19">
    <source>
        <dbReference type="EMBL" id="KHD84991.1"/>
    </source>
</evidence>
<dbReference type="Pfam" id="PF01872">
    <property type="entry name" value="RibD_C"/>
    <property type="match status" value="1"/>
</dbReference>
<dbReference type="Gene3D" id="3.40.430.10">
    <property type="entry name" value="Dihydrofolate Reductase, subunit A"/>
    <property type="match status" value="1"/>
</dbReference>
<feature type="domain" description="CMP/dCMP-type deaminase" evidence="18">
    <location>
        <begin position="1"/>
        <end position="123"/>
    </location>
</feature>
<name>A0A0A6VBN9_9BACI</name>
<dbReference type="OrthoDB" id="9800865at2"/>
<dbReference type="InterPro" id="IPR024072">
    <property type="entry name" value="DHFR-like_dom_sf"/>
</dbReference>
<evidence type="ECO:0000256" key="4">
    <source>
        <dbReference type="ARBA" id="ARBA00005259"/>
    </source>
</evidence>
<evidence type="ECO:0000256" key="16">
    <source>
        <dbReference type="PIRSR" id="PIRSR006769-2"/>
    </source>
</evidence>
<evidence type="ECO:0000256" key="9">
    <source>
        <dbReference type="ARBA" id="ARBA00022857"/>
    </source>
</evidence>
<keyword evidence="10 14" id="KW-0560">Oxidoreductase</keyword>
<feature type="binding site" evidence="16">
    <location>
        <position position="168"/>
    </location>
    <ligand>
        <name>substrate</name>
    </ligand>
</feature>
<keyword evidence="7 14" id="KW-0479">Metal-binding</keyword>
<dbReference type="Gene3D" id="3.40.140.10">
    <property type="entry name" value="Cytidine Deaminase, domain 2"/>
    <property type="match status" value="1"/>
</dbReference>
<dbReference type="InterPro" id="IPR016193">
    <property type="entry name" value="Cytidine_deaminase-like"/>
</dbReference>
<evidence type="ECO:0000256" key="14">
    <source>
        <dbReference type="PIRNR" id="PIRNR006769"/>
    </source>
</evidence>
<dbReference type="EMBL" id="JRUN01000035">
    <property type="protein sequence ID" value="KHD84991.1"/>
    <property type="molecule type" value="Genomic_DNA"/>
</dbReference>
<evidence type="ECO:0000256" key="8">
    <source>
        <dbReference type="ARBA" id="ARBA00022833"/>
    </source>
</evidence>
<proteinExistence type="inferred from homology"/>
<evidence type="ECO:0000256" key="7">
    <source>
        <dbReference type="ARBA" id="ARBA00022723"/>
    </source>
</evidence>
<dbReference type="GO" id="GO:0009231">
    <property type="term" value="P:riboflavin biosynthetic process"/>
    <property type="evidence" value="ECO:0007669"/>
    <property type="project" value="UniProtKB-UniPathway"/>
</dbReference>
<feature type="binding site" evidence="16">
    <location>
        <position position="200"/>
    </location>
    <ligand>
        <name>NADP(+)</name>
        <dbReference type="ChEBI" id="CHEBI:58349"/>
    </ligand>
</feature>
<dbReference type="PROSITE" id="PS00903">
    <property type="entry name" value="CYT_DCMP_DEAMINASES_1"/>
    <property type="match status" value="1"/>
</dbReference>
<dbReference type="PROSITE" id="PS51747">
    <property type="entry name" value="CYT_DCMP_DEAMINASES_2"/>
    <property type="match status" value="1"/>
</dbReference>
<evidence type="ECO:0000256" key="11">
    <source>
        <dbReference type="ARBA" id="ARBA00023268"/>
    </source>
</evidence>
<dbReference type="STRING" id="363870.NG54_11955"/>
<evidence type="ECO:0000256" key="17">
    <source>
        <dbReference type="PIRSR" id="PIRSR006769-3"/>
    </source>
</evidence>
<evidence type="ECO:0000256" key="3">
    <source>
        <dbReference type="ARBA" id="ARBA00004910"/>
    </source>
</evidence>
<evidence type="ECO:0000256" key="5">
    <source>
        <dbReference type="ARBA" id="ARBA00007417"/>
    </source>
</evidence>
<feature type="binding site" evidence="16">
    <location>
        <position position="170"/>
    </location>
    <ligand>
        <name>NADP(+)</name>
        <dbReference type="ChEBI" id="CHEBI:58349"/>
    </ligand>
</feature>
<comment type="pathway">
    <text evidence="2 14">Cofactor biosynthesis; riboflavin biosynthesis; 5-amino-6-(D-ribitylamino)uracil from GTP: step 2/4.</text>
</comment>
<dbReference type="GO" id="GO:0008835">
    <property type="term" value="F:diaminohydroxyphosphoribosylaminopyrimidine deaminase activity"/>
    <property type="evidence" value="ECO:0007669"/>
    <property type="project" value="UniProtKB-EC"/>
</dbReference>
<comment type="function">
    <text evidence="1 14">Converts 2,5-diamino-6-(ribosylamino)-4(3h)-pyrimidinone 5'-phosphate into 5-amino-6-(ribosylamino)-2,4(1h,3h)-pyrimidinedione 5'-phosphate.</text>
</comment>
<comment type="catalytic activity">
    <reaction evidence="12 14">
        <text>5-amino-6-(5-phospho-D-ribitylamino)uracil + NADP(+) = 5-amino-6-(5-phospho-D-ribosylamino)uracil + NADPH + H(+)</text>
        <dbReference type="Rhea" id="RHEA:17845"/>
        <dbReference type="ChEBI" id="CHEBI:15378"/>
        <dbReference type="ChEBI" id="CHEBI:57783"/>
        <dbReference type="ChEBI" id="CHEBI:58349"/>
        <dbReference type="ChEBI" id="CHEBI:58421"/>
        <dbReference type="ChEBI" id="CHEBI:58453"/>
        <dbReference type="EC" id="1.1.1.193"/>
    </reaction>
</comment>
<dbReference type="PANTHER" id="PTHR38011">
    <property type="entry name" value="DIHYDROFOLATE REDUCTASE FAMILY PROTEIN (AFU_ORTHOLOGUE AFUA_8G06820)"/>
    <property type="match status" value="1"/>
</dbReference>
<feature type="binding site" evidence="17">
    <location>
        <position position="84"/>
    </location>
    <ligand>
        <name>Zn(2+)</name>
        <dbReference type="ChEBI" id="CHEBI:29105"/>
        <note>catalytic</note>
    </ligand>
</feature>
<dbReference type="InterPro" id="IPR004794">
    <property type="entry name" value="Eubact_RibD"/>
</dbReference>
<keyword evidence="14" id="KW-0378">Hydrolase</keyword>
<evidence type="ECO:0000259" key="18">
    <source>
        <dbReference type="PROSITE" id="PS51747"/>
    </source>
</evidence>
<organism evidence="19 20">
    <name type="scientific">Heyndrickxia ginsengihumi</name>
    <dbReference type="NCBI Taxonomy" id="363870"/>
    <lineage>
        <taxon>Bacteria</taxon>
        <taxon>Bacillati</taxon>
        <taxon>Bacillota</taxon>
        <taxon>Bacilli</taxon>
        <taxon>Bacillales</taxon>
        <taxon>Bacillaceae</taxon>
        <taxon>Heyndrickxia</taxon>
    </lineage>
</organism>
<evidence type="ECO:0000256" key="13">
    <source>
        <dbReference type="ARBA" id="ARBA00049886"/>
    </source>
</evidence>
<dbReference type="InterPro" id="IPR011549">
    <property type="entry name" value="RibD_C"/>
</dbReference>